<reference evidence="1 2" key="1">
    <citation type="submission" date="2014-04" db="EMBL/GenBank/DDBJ databases">
        <authorList>
            <consortium name="DOE Joint Genome Institute"/>
            <person name="Kuo A."/>
            <person name="Tarkka M."/>
            <person name="Buscot F."/>
            <person name="Kohler A."/>
            <person name="Nagy L.G."/>
            <person name="Floudas D."/>
            <person name="Copeland A."/>
            <person name="Barry K.W."/>
            <person name="Cichocki N."/>
            <person name="Veneault-Fourrey C."/>
            <person name="LaButti K."/>
            <person name="Lindquist E.A."/>
            <person name="Lipzen A."/>
            <person name="Lundell T."/>
            <person name="Morin E."/>
            <person name="Murat C."/>
            <person name="Sun H."/>
            <person name="Tunlid A."/>
            <person name="Henrissat B."/>
            <person name="Grigoriev I.V."/>
            <person name="Hibbett D.S."/>
            <person name="Martin F."/>
            <person name="Nordberg H.P."/>
            <person name="Cantor M.N."/>
            <person name="Hua S.X."/>
        </authorList>
    </citation>
    <scope>NUCLEOTIDE SEQUENCE [LARGE SCALE GENOMIC DNA]</scope>
    <source>
        <strain evidence="1 2">F 1598</strain>
    </source>
</reference>
<evidence type="ECO:0000313" key="1">
    <source>
        <dbReference type="EMBL" id="KIM78011.1"/>
    </source>
</evidence>
<dbReference type="Proteomes" id="UP000054166">
    <property type="component" value="Unassembled WGS sequence"/>
</dbReference>
<keyword evidence="2" id="KW-1185">Reference proteome</keyword>
<dbReference type="HOGENOM" id="CLU_2292730_0_0_1"/>
<evidence type="ECO:0000313" key="2">
    <source>
        <dbReference type="Proteomes" id="UP000054166"/>
    </source>
</evidence>
<dbReference type="InParanoid" id="A0A0C3FDP1"/>
<reference evidence="2" key="2">
    <citation type="submission" date="2015-01" db="EMBL/GenBank/DDBJ databases">
        <title>Evolutionary Origins and Diversification of the Mycorrhizal Mutualists.</title>
        <authorList>
            <consortium name="DOE Joint Genome Institute"/>
            <consortium name="Mycorrhizal Genomics Consortium"/>
            <person name="Kohler A."/>
            <person name="Kuo A."/>
            <person name="Nagy L.G."/>
            <person name="Floudas D."/>
            <person name="Copeland A."/>
            <person name="Barry K.W."/>
            <person name="Cichocki N."/>
            <person name="Veneault-Fourrey C."/>
            <person name="LaButti K."/>
            <person name="Lindquist E.A."/>
            <person name="Lipzen A."/>
            <person name="Lundell T."/>
            <person name="Morin E."/>
            <person name="Murat C."/>
            <person name="Riley R."/>
            <person name="Ohm R."/>
            <person name="Sun H."/>
            <person name="Tunlid A."/>
            <person name="Henrissat B."/>
            <person name="Grigoriev I.V."/>
            <person name="Hibbett D.S."/>
            <person name="Martin F."/>
        </authorList>
    </citation>
    <scope>NUCLEOTIDE SEQUENCE [LARGE SCALE GENOMIC DNA]</scope>
    <source>
        <strain evidence="2">F 1598</strain>
    </source>
</reference>
<name>A0A0C3FDP1_PILCF</name>
<organism evidence="1 2">
    <name type="scientific">Piloderma croceum (strain F 1598)</name>
    <dbReference type="NCBI Taxonomy" id="765440"/>
    <lineage>
        <taxon>Eukaryota</taxon>
        <taxon>Fungi</taxon>
        <taxon>Dikarya</taxon>
        <taxon>Basidiomycota</taxon>
        <taxon>Agaricomycotina</taxon>
        <taxon>Agaricomycetes</taxon>
        <taxon>Agaricomycetidae</taxon>
        <taxon>Atheliales</taxon>
        <taxon>Atheliaceae</taxon>
        <taxon>Piloderma</taxon>
    </lineage>
</organism>
<dbReference type="EMBL" id="KN833019">
    <property type="protein sequence ID" value="KIM78011.1"/>
    <property type="molecule type" value="Genomic_DNA"/>
</dbReference>
<dbReference type="AlphaFoldDB" id="A0A0C3FDP1"/>
<accession>A0A0C3FDP1</accession>
<gene>
    <name evidence="1" type="ORF">PILCRDRAFT_90789</name>
</gene>
<proteinExistence type="predicted"/>
<protein>
    <submittedName>
        <fullName evidence="1">Uncharacterized protein</fullName>
    </submittedName>
</protein>
<sequence length="101" mass="10800">MSDADTDSVFTSADTDDFDDFDDLFEYALSHSDTSIEEEFGPDAWTDLPDLQTVTESETETGYSDLESVAQYSTLKSVSIAPLATIGAAEVLAIAEGDATT</sequence>